<name>A0A9K3D2J8_9EUKA</name>
<evidence type="ECO:0000256" key="1">
    <source>
        <dbReference type="SAM" id="MobiDB-lite"/>
    </source>
</evidence>
<feature type="region of interest" description="Disordered" evidence="1">
    <location>
        <begin position="485"/>
        <end position="557"/>
    </location>
</feature>
<feature type="region of interest" description="Disordered" evidence="1">
    <location>
        <begin position="418"/>
        <end position="444"/>
    </location>
</feature>
<evidence type="ECO:0000313" key="3">
    <source>
        <dbReference type="Proteomes" id="UP000265618"/>
    </source>
</evidence>
<accession>A0A9K3D2J8</accession>
<feature type="region of interest" description="Disordered" evidence="1">
    <location>
        <begin position="337"/>
        <end position="358"/>
    </location>
</feature>
<dbReference type="AlphaFoldDB" id="A0A9K3D2J8"/>
<gene>
    <name evidence="2" type="ORF">KIPB_010060</name>
</gene>
<feature type="compositionally biased region" description="Basic and acidic residues" evidence="1">
    <location>
        <begin position="508"/>
        <end position="523"/>
    </location>
</feature>
<protein>
    <submittedName>
        <fullName evidence="2">Uncharacterized protein</fullName>
    </submittedName>
</protein>
<dbReference type="Proteomes" id="UP000265618">
    <property type="component" value="Unassembled WGS sequence"/>
</dbReference>
<evidence type="ECO:0000313" key="2">
    <source>
        <dbReference type="EMBL" id="GIQ87918.1"/>
    </source>
</evidence>
<feature type="non-terminal residue" evidence="2">
    <location>
        <position position="1"/>
    </location>
</feature>
<comment type="caution">
    <text evidence="2">The sequence shown here is derived from an EMBL/GenBank/DDBJ whole genome shotgun (WGS) entry which is preliminary data.</text>
</comment>
<reference evidence="2 3" key="1">
    <citation type="journal article" date="2018" name="PLoS ONE">
        <title>The draft genome of Kipferlia bialata reveals reductive genome evolution in fornicate parasites.</title>
        <authorList>
            <person name="Tanifuji G."/>
            <person name="Takabayashi S."/>
            <person name="Kume K."/>
            <person name="Takagi M."/>
            <person name="Nakayama T."/>
            <person name="Kamikawa R."/>
            <person name="Inagaki Y."/>
            <person name="Hashimoto T."/>
        </authorList>
    </citation>
    <scope>NUCLEOTIDE SEQUENCE [LARGE SCALE GENOMIC DNA]</scope>
    <source>
        <strain evidence="2">NY0173</strain>
    </source>
</reference>
<organism evidence="2 3">
    <name type="scientific">Kipferlia bialata</name>
    <dbReference type="NCBI Taxonomy" id="797122"/>
    <lineage>
        <taxon>Eukaryota</taxon>
        <taxon>Metamonada</taxon>
        <taxon>Carpediemonas-like organisms</taxon>
        <taxon>Kipferlia</taxon>
    </lineage>
</organism>
<sequence length="603" mass="65837">EHSLFKSITALRRDVHGMACVVRQQQSQAAGHRDSPSPSPSPPPEVDRLVSTSDPSKDPASGRDTHPGQVPRVPLSPPVHQMIQILDGRCVSVHRHIVAIMQALSTTRISSPMGLFVGDSCCVGKESQIMPNGEGDSGERERDMEREGGVEYGVSTVASSAQRGSKQTQVRECVIITPLCRQVLRACLTYWKGLVQALAAVLVECARVTGTGGAMCPRDQADAYQAKGMGRKGHPSAPASGSGPIRPLRWVKYRGTSLKQYPAQGDAPSQFWKQYSIAPLPPPSDEAPPGIPGISRTPSALRLCQPPRLVYREFMPPLYEGGDCGCQVCTNARQIASDDVPRSPPRGTPTHDSGVSLEIPTRSLSHVASLPHTEPLSDAALAGMPVTLGTMSVMRQEGSHTPNRHRLSVDSRAGLYREDADSKYGNGQRRRSVAVTSLSKEPYLETDMQLNQGSHTMSPPMQHMGHHSMSHMSLRHHGQIPPHGMGMHQHQHQHVDYQHSRQRSQDSQMRRRDTPDMGQEREWGTGPDPFQHQPVFNPQGFAHPQGHPKARQGEEMRRATVSGPNEMSAWGMGLSMSPADLSGDAFGSVYSPFGQRGEEWIPQ</sequence>
<keyword evidence="3" id="KW-1185">Reference proteome</keyword>
<feature type="compositionally biased region" description="Basic and acidic residues" evidence="1">
    <location>
        <begin position="55"/>
        <end position="66"/>
    </location>
</feature>
<dbReference type="EMBL" id="BDIP01003609">
    <property type="protein sequence ID" value="GIQ87918.1"/>
    <property type="molecule type" value="Genomic_DNA"/>
</dbReference>
<feature type="region of interest" description="Disordered" evidence="1">
    <location>
        <begin position="22"/>
        <end position="76"/>
    </location>
</feature>
<proteinExistence type="predicted"/>